<evidence type="ECO:0000256" key="5">
    <source>
        <dbReference type="SAM" id="MobiDB-lite"/>
    </source>
</evidence>
<keyword evidence="4 6" id="KW-0472">Membrane</keyword>
<evidence type="ECO:0000313" key="9">
    <source>
        <dbReference type="Proteomes" id="UP000187181"/>
    </source>
</evidence>
<evidence type="ECO:0000256" key="4">
    <source>
        <dbReference type="ARBA" id="ARBA00023136"/>
    </source>
</evidence>
<dbReference type="Gene3D" id="1.10.287.1260">
    <property type="match status" value="1"/>
</dbReference>
<dbReference type="InterPro" id="IPR010920">
    <property type="entry name" value="LSM_dom_sf"/>
</dbReference>
<protein>
    <submittedName>
        <fullName evidence="8">Small-conductance mechanosensitive channel</fullName>
    </submittedName>
</protein>
<dbReference type="SUPFAM" id="SSF50182">
    <property type="entry name" value="Sm-like ribonucleoproteins"/>
    <property type="match status" value="1"/>
</dbReference>
<dbReference type="InterPro" id="IPR006685">
    <property type="entry name" value="MscS_channel_2nd"/>
</dbReference>
<sequence length="453" mass="50324">MPAYDRNRRISKRNPRIPIPGDGTQRPGQPQRYTTSATRRKLRTKFRNRKRARGSAVKGAQHRLRNFRQASLLAVAITGLILLMFAPSEAGLTQDNYPDTVAVVEKVAVQDLIPGDTLTEEAAAEKKSSTKEATDEAIGALQGLWEGFIYNLPKIIIAFITLILAWLAVRLLRAILLRSIGKWQSASAIISLVSIAVWLLAIGVALSVVAGDIRALVGSFGLIGLALSWSLQTPIESFTGWLMNSYQGYYRVGDRIQVGDVFGDVYRIDFLTTTVWEIGAPYQPGFVRAEQPTGRLVTFPNNEVLTGTVINLTADFPYVWDELDVGVANESDMPLAMQVVETVALELLGDYMKAPTVSYSQLLQEAGLNNTVPDKPQVFVSMEESWTNITIRYLVGARERRKWKSELTLRLTMELNKPEYINKIIPVYPRQQVQFINPDGTPAQTGLQNTGNV</sequence>
<evidence type="ECO:0000256" key="2">
    <source>
        <dbReference type="ARBA" id="ARBA00022692"/>
    </source>
</evidence>
<dbReference type="InterPro" id="IPR023408">
    <property type="entry name" value="MscS_beta-dom_sf"/>
</dbReference>
<keyword evidence="9" id="KW-1185">Reference proteome</keyword>
<dbReference type="GO" id="GO:0008381">
    <property type="term" value="F:mechanosensitive monoatomic ion channel activity"/>
    <property type="evidence" value="ECO:0007669"/>
    <property type="project" value="InterPro"/>
</dbReference>
<dbReference type="STRING" id="1317125.SAMN05444128_2309"/>
<dbReference type="EMBL" id="FTPP01000002">
    <property type="protein sequence ID" value="SIT90509.1"/>
    <property type="molecule type" value="Genomic_DNA"/>
</dbReference>
<evidence type="ECO:0000256" key="6">
    <source>
        <dbReference type="SAM" id="Phobius"/>
    </source>
</evidence>
<dbReference type="Proteomes" id="UP000187181">
    <property type="component" value="Unassembled WGS sequence"/>
</dbReference>
<accession>A0A1R3XGT9</accession>
<dbReference type="PANTHER" id="PTHR30221:SF1">
    <property type="entry name" value="SMALL-CONDUCTANCE MECHANOSENSITIVE CHANNEL"/>
    <property type="match status" value="1"/>
</dbReference>
<dbReference type="PANTHER" id="PTHR30221">
    <property type="entry name" value="SMALL-CONDUCTANCE MECHANOSENSITIVE CHANNEL"/>
    <property type="match status" value="1"/>
</dbReference>
<dbReference type="Pfam" id="PF00924">
    <property type="entry name" value="MS_channel_2nd"/>
    <property type="match status" value="1"/>
</dbReference>
<feature type="transmembrane region" description="Helical" evidence="6">
    <location>
        <begin position="188"/>
        <end position="207"/>
    </location>
</feature>
<feature type="domain" description="Mechanosensitive ion channel MscS" evidence="7">
    <location>
        <begin position="234"/>
        <end position="275"/>
    </location>
</feature>
<proteinExistence type="predicted"/>
<name>A0A1R3XGT9_9BACT</name>
<evidence type="ECO:0000256" key="3">
    <source>
        <dbReference type="ARBA" id="ARBA00022989"/>
    </source>
</evidence>
<keyword evidence="3 6" id="KW-1133">Transmembrane helix</keyword>
<feature type="region of interest" description="Disordered" evidence="5">
    <location>
        <begin position="1"/>
        <end position="38"/>
    </location>
</feature>
<dbReference type="InterPro" id="IPR045275">
    <property type="entry name" value="MscS_archaea/bacteria_type"/>
</dbReference>
<evidence type="ECO:0000259" key="7">
    <source>
        <dbReference type="Pfam" id="PF00924"/>
    </source>
</evidence>
<organism evidence="8 9">
    <name type="scientific">Pontibacter indicus</name>
    <dbReference type="NCBI Taxonomy" id="1317125"/>
    <lineage>
        <taxon>Bacteria</taxon>
        <taxon>Pseudomonadati</taxon>
        <taxon>Bacteroidota</taxon>
        <taxon>Cytophagia</taxon>
        <taxon>Cytophagales</taxon>
        <taxon>Hymenobacteraceae</taxon>
        <taxon>Pontibacter</taxon>
    </lineage>
</organism>
<reference evidence="9" key="1">
    <citation type="submission" date="2017-01" db="EMBL/GenBank/DDBJ databases">
        <authorList>
            <person name="Varghese N."/>
            <person name="Submissions S."/>
        </authorList>
    </citation>
    <scope>NUCLEOTIDE SEQUENCE [LARGE SCALE GENOMIC DNA]</scope>
    <source>
        <strain evidence="9">LP100</strain>
    </source>
</reference>
<feature type="transmembrane region" description="Helical" evidence="6">
    <location>
        <begin position="155"/>
        <end position="176"/>
    </location>
</feature>
<dbReference type="GO" id="GO:0016020">
    <property type="term" value="C:membrane"/>
    <property type="evidence" value="ECO:0007669"/>
    <property type="project" value="UniProtKB-SubCell"/>
</dbReference>
<dbReference type="RefSeq" id="WP_170871853.1">
    <property type="nucleotide sequence ID" value="NZ_FTPP01000002.1"/>
</dbReference>
<evidence type="ECO:0000256" key="1">
    <source>
        <dbReference type="ARBA" id="ARBA00004370"/>
    </source>
</evidence>
<dbReference type="AlphaFoldDB" id="A0A1R3XGT9"/>
<dbReference type="Gene3D" id="2.30.30.60">
    <property type="match status" value="1"/>
</dbReference>
<feature type="compositionally biased region" description="Polar residues" evidence="5">
    <location>
        <begin position="26"/>
        <end position="37"/>
    </location>
</feature>
<gene>
    <name evidence="8" type="ORF">SAMN05444128_2309</name>
</gene>
<evidence type="ECO:0000313" key="8">
    <source>
        <dbReference type="EMBL" id="SIT90509.1"/>
    </source>
</evidence>
<feature type="transmembrane region" description="Helical" evidence="6">
    <location>
        <begin position="70"/>
        <end position="88"/>
    </location>
</feature>
<keyword evidence="2 6" id="KW-0812">Transmembrane</keyword>
<comment type="subcellular location">
    <subcellularLocation>
        <location evidence="1">Membrane</location>
    </subcellularLocation>
</comment>